<feature type="transmembrane region" description="Helical" evidence="1">
    <location>
        <begin position="374"/>
        <end position="392"/>
    </location>
</feature>
<keyword evidence="1" id="KW-0812">Transmembrane</keyword>
<dbReference type="Proteomes" id="UP001501446">
    <property type="component" value="Unassembled WGS sequence"/>
</dbReference>
<evidence type="ECO:0000256" key="1">
    <source>
        <dbReference type="SAM" id="Phobius"/>
    </source>
</evidence>
<accession>A0ABP8X9L3</accession>
<dbReference type="InterPro" id="IPR036259">
    <property type="entry name" value="MFS_trans_sf"/>
</dbReference>
<keyword evidence="1" id="KW-1133">Transmembrane helix</keyword>
<feature type="transmembrane region" description="Helical" evidence="1">
    <location>
        <begin position="196"/>
        <end position="214"/>
    </location>
</feature>
<feature type="transmembrane region" description="Helical" evidence="1">
    <location>
        <begin position="128"/>
        <end position="150"/>
    </location>
</feature>
<feature type="transmembrane region" description="Helical" evidence="1">
    <location>
        <begin position="398"/>
        <end position="423"/>
    </location>
</feature>
<dbReference type="PANTHER" id="PTHR23542:SF1">
    <property type="entry name" value="MAJOR FACILITATOR SUPERFAMILY (MFS) PROFILE DOMAIN-CONTAINING PROTEIN"/>
    <property type="match status" value="1"/>
</dbReference>
<comment type="caution">
    <text evidence="2">The sequence shown here is derived from an EMBL/GenBank/DDBJ whole genome shotgun (WGS) entry which is preliminary data.</text>
</comment>
<feature type="transmembrane region" description="Helical" evidence="1">
    <location>
        <begin position="310"/>
        <end position="327"/>
    </location>
</feature>
<feature type="transmembrane region" description="Helical" evidence="1">
    <location>
        <begin position="250"/>
        <end position="272"/>
    </location>
</feature>
<evidence type="ECO:0008006" key="4">
    <source>
        <dbReference type="Google" id="ProtNLM"/>
    </source>
</evidence>
<feature type="transmembrane region" description="Helical" evidence="1">
    <location>
        <begin position="171"/>
        <end position="190"/>
    </location>
</feature>
<organism evidence="2 3">
    <name type="scientific">Kocuria gwangalliensis</name>
    <dbReference type="NCBI Taxonomy" id="501592"/>
    <lineage>
        <taxon>Bacteria</taxon>
        <taxon>Bacillati</taxon>
        <taxon>Actinomycetota</taxon>
        <taxon>Actinomycetes</taxon>
        <taxon>Micrococcales</taxon>
        <taxon>Micrococcaceae</taxon>
        <taxon>Kocuria</taxon>
    </lineage>
</organism>
<dbReference type="EMBL" id="BAABLN010000034">
    <property type="protein sequence ID" value="GAA4703665.1"/>
    <property type="molecule type" value="Genomic_DNA"/>
</dbReference>
<evidence type="ECO:0000313" key="3">
    <source>
        <dbReference type="Proteomes" id="UP001501446"/>
    </source>
</evidence>
<gene>
    <name evidence="2" type="ORF">GCM10025781_23130</name>
</gene>
<evidence type="ECO:0000313" key="2">
    <source>
        <dbReference type="EMBL" id="GAA4703665.1"/>
    </source>
</evidence>
<feature type="transmembrane region" description="Helical" evidence="1">
    <location>
        <begin position="39"/>
        <end position="58"/>
    </location>
</feature>
<reference evidence="3" key="1">
    <citation type="journal article" date="2019" name="Int. J. Syst. Evol. Microbiol.">
        <title>The Global Catalogue of Microorganisms (GCM) 10K type strain sequencing project: providing services to taxonomists for standard genome sequencing and annotation.</title>
        <authorList>
            <consortium name="The Broad Institute Genomics Platform"/>
            <consortium name="The Broad Institute Genome Sequencing Center for Infectious Disease"/>
            <person name="Wu L."/>
            <person name="Ma J."/>
        </authorList>
    </citation>
    <scope>NUCLEOTIDE SEQUENCE [LARGE SCALE GENOMIC DNA]</scope>
    <source>
        <strain evidence="3">JCM 18958</strain>
    </source>
</reference>
<feature type="transmembrane region" description="Helical" evidence="1">
    <location>
        <begin position="95"/>
        <end position="116"/>
    </location>
</feature>
<keyword evidence="1" id="KW-0472">Membrane</keyword>
<dbReference type="PANTHER" id="PTHR23542">
    <property type="match status" value="1"/>
</dbReference>
<feature type="transmembrane region" description="Helical" evidence="1">
    <location>
        <begin position="333"/>
        <end position="362"/>
    </location>
</feature>
<sequence>MSSFVPAPSPVTSTTVPELIRDVKELNGMGGRGLTRIMLALRLPQVLAPLGVITWIATQTASPWTAALGSAAVYLGSALCGLIMTFFVNVPWRQGGLAVLALVQGTVMWLLPLAPIESVPTGIESVGMFLPFFLAGLSLAPQGLACRIRWNSVLEHRKRVDLLPAAMRMESVSEAMSVVTGAAITGLIATTAGPQTVLRVSAVLSVLMVLIFMLHPSARFKQPILTMSLREGSERLAHARRWSAQRLRTMLLVGCGGLGALLGAIQGCLVVFAVSVDIVPSMGALYAFLGLTSAIAAVVTVSWRTRVTPWNLWILYATAALLTSMMLSTPSGALGFAVVLALIGLTIGPSLLCLFGLAAYVAPENMYMGLVSHMTAATSAGTALGLVLSAYFGVRYDYISAALVPVAMALIPLASSLTFIFMWRRSPLSSLHG</sequence>
<feature type="transmembrane region" description="Helical" evidence="1">
    <location>
        <begin position="64"/>
        <end position="88"/>
    </location>
</feature>
<proteinExistence type="predicted"/>
<name>A0ABP8X9L3_9MICC</name>
<protein>
    <recommendedName>
        <fullName evidence="4">MFS transporter</fullName>
    </recommendedName>
</protein>
<keyword evidence="3" id="KW-1185">Reference proteome</keyword>
<dbReference type="SUPFAM" id="SSF103473">
    <property type="entry name" value="MFS general substrate transporter"/>
    <property type="match status" value="1"/>
</dbReference>
<dbReference type="RefSeq" id="WP_345311584.1">
    <property type="nucleotide sequence ID" value="NZ_BAABLN010000034.1"/>
</dbReference>
<feature type="transmembrane region" description="Helical" evidence="1">
    <location>
        <begin position="284"/>
        <end position="303"/>
    </location>
</feature>